<name>A0ABM8AEL4_9DEIO</name>
<evidence type="ECO:0000313" key="4">
    <source>
        <dbReference type="Proteomes" id="UP001064971"/>
    </source>
</evidence>
<protein>
    <recommendedName>
        <fullName evidence="2">Bacterial Pleckstrin homology domain-containing protein</fullName>
    </recommendedName>
</protein>
<keyword evidence="1" id="KW-1133">Transmembrane helix</keyword>
<accession>A0ABM8AEL4</accession>
<feature type="domain" description="Bacterial Pleckstrin homology" evidence="2">
    <location>
        <begin position="61"/>
        <end position="158"/>
    </location>
</feature>
<organism evidence="3 4">
    <name type="scientific">Deinococcus aetherius</name>
    <dbReference type="NCBI Taxonomy" id="200252"/>
    <lineage>
        <taxon>Bacteria</taxon>
        <taxon>Thermotogati</taxon>
        <taxon>Deinococcota</taxon>
        <taxon>Deinococci</taxon>
        <taxon>Deinococcales</taxon>
        <taxon>Deinococcaceae</taxon>
        <taxon>Deinococcus</taxon>
    </lineage>
</organism>
<evidence type="ECO:0000259" key="2">
    <source>
        <dbReference type="Pfam" id="PF10882"/>
    </source>
</evidence>
<dbReference type="EMBL" id="AP026560">
    <property type="protein sequence ID" value="BDP42237.1"/>
    <property type="molecule type" value="Genomic_DNA"/>
</dbReference>
<keyword evidence="1" id="KW-0472">Membrane</keyword>
<proteinExistence type="predicted"/>
<dbReference type="RefSeq" id="WP_264774942.1">
    <property type="nucleotide sequence ID" value="NZ_AP026560.1"/>
</dbReference>
<gene>
    <name evidence="3" type="ORF">DAETH_22060</name>
</gene>
<dbReference type="Proteomes" id="UP001064971">
    <property type="component" value="Chromosome"/>
</dbReference>
<evidence type="ECO:0000313" key="3">
    <source>
        <dbReference type="EMBL" id="BDP42237.1"/>
    </source>
</evidence>
<dbReference type="InterPro" id="IPR027783">
    <property type="entry name" value="Bacterial_PH-related"/>
</dbReference>
<reference evidence="3" key="1">
    <citation type="submission" date="2022-07" db="EMBL/GenBank/DDBJ databases">
        <title>Complete Genome Sequence of the Radioresistant Bacterium Deinococcus aetherius ST0316, Isolated from the Air Dust collected in Lower Stratosphere above Japan.</title>
        <authorList>
            <person name="Satoh K."/>
            <person name="Hagiwara K."/>
            <person name="Katsumata K."/>
            <person name="Kubo A."/>
            <person name="Yokobori S."/>
            <person name="Yamagishi A."/>
            <person name="Oono Y."/>
            <person name="Narumi I."/>
        </authorList>
    </citation>
    <scope>NUCLEOTIDE SEQUENCE</scope>
    <source>
        <strain evidence="3">ST0316</strain>
    </source>
</reference>
<keyword evidence="4" id="KW-1185">Reference proteome</keyword>
<sequence length="164" mass="17328">MSEAVPVARAEAPPLLWWLILAVTLVVAGLAARSPGGAVWPLGALAVLLAAVFWLAPRRLSYSLEEYALVVTRLTGRTVLPYTEITARRSAGRLGVRLFGTGMPGYLTGLFSFGPDTVSRVQAAASRARGGVIVERGGTAFFLTPADPEAFLHSLAARGVRVGR</sequence>
<evidence type="ECO:0000256" key="1">
    <source>
        <dbReference type="SAM" id="Phobius"/>
    </source>
</evidence>
<dbReference type="Pfam" id="PF10882">
    <property type="entry name" value="bPH_5"/>
    <property type="match status" value="1"/>
</dbReference>
<feature type="transmembrane region" description="Helical" evidence="1">
    <location>
        <begin position="12"/>
        <end position="32"/>
    </location>
</feature>
<feature type="transmembrane region" description="Helical" evidence="1">
    <location>
        <begin position="38"/>
        <end position="56"/>
    </location>
</feature>
<keyword evidence="1" id="KW-0812">Transmembrane</keyword>